<dbReference type="Gene3D" id="1.10.1280.10">
    <property type="entry name" value="Di-copper center containing domain from catechol oxidase"/>
    <property type="match status" value="1"/>
</dbReference>
<organism evidence="5 6">
    <name type="scientific">Conidiobolus coronatus (strain ATCC 28846 / CBS 209.66 / NRRL 28638)</name>
    <name type="common">Delacroixia coronata</name>
    <dbReference type="NCBI Taxonomy" id="796925"/>
    <lineage>
        <taxon>Eukaryota</taxon>
        <taxon>Fungi</taxon>
        <taxon>Fungi incertae sedis</taxon>
        <taxon>Zoopagomycota</taxon>
        <taxon>Entomophthoromycotina</taxon>
        <taxon>Entomophthoromycetes</taxon>
        <taxon>Entomophthorales</taxon>
        <taxon>Ancylistaceae</taxon>
        <taxon>Conidiobolus</taxon>
    </lineage>
</organism>
<evidence type="ECO:0000259" key="4">
    <source>
        <dbReference type="PROSITE" id="PS00498"/>
    </source>
</evidence>
<name>A0A137P762_CONC2</name>
<dbReference type="InterPro" id="IPR002227">
    <property type="entry name" value="Tyrosinase_Cu-bd"/>
</dbReference>
<feature type="non-terminal residue" evidence="5">
    <location>
        <position position="1"/>
    </location>
</feature>
<sequence length="293" mass="34206">CERIRVRKEIRDLNDQERRAWINAIKTLYLAKLPDGYNSFIDWFAYVHIQEYGNVHSDPKFLPWHRYFLYILQELVNRVDDSVTIPYWDWARDSQAVQDSPVLSDSYIGGNGDGGRGWDLTSGPFGNLNVNWPSPHTIKRCYHRTDGGRRFPASTLDPFPDTIRMNAVVNQYTDYSDFAWNLELYHGFLHVLLGDFEGDLGPPQSPNDPAFFLHHSNIDRYWWQWQRRHPDSAQWQTRHPDQAHSYEGQNYDPPKSGNANDRMSFAGTLDEIAVNTMFDTEAYPLCYTYASNN</sequence>
<reference evidence="5 6" key="1">
    <citation type="journal article" date="2015" name="Genome Biol. Evol.">
        <title>Phylogenomic analyses indicate that early fungi evolved digesting cell walls of algal ancestors of land plants.</title>
        <authorList>
            <person name="Chang Y."/>
            <person name="Wang S."/>
            <person name="Sekimoto S."/>
            <person name="Aerts A.L."/>
            <person name="Choi C."/>
            <person name="Clum A."/>
            <person name="LaButti K.M."/>
            <person name="Lindquist E.A."/>
            <person name="Yee Ngan C."/>
            <person name="Ohm R.A."/>
            <person name="Salamov A.A."/>
            <person name="Grigoriev I.V."/>
            <person name="Spatafora J.W."/>
            <person name="Berbee M.L."/>
        </authorList>
    </citation>
    <scope>NUCLEOTIDE SEQUENCE [LARGE SCALE GENOMIC DNA]</scope>
    <source>
        <strain evidence="5 6">NRRL 28638</strain>
    </source>
</reference>
<evidence type="ECO:0000256" key="1">
    <source>
        <dbReference type="ARBA" id="ARBA00022723"/>
    </source>
</evidence>
<evidence type="ECO:0000256" key="2">
    <source>
        <dbReference type="ARBA" id="ARBA00023008"/>
    </source>
</evidence>
<gene>
    <name evidence="5" type="ORF">CONCODRAFT_24106</name>
</gene>
<dbReference type="InterPro" id="IPR008922">
    <property type="entry name" value="Di-copper_centre_dom_sf"/>
</dbReference>
<dbReference type="Proteomes" id="UP000070444">
    <property type="component" value="Unassembled WGS sequence"/>
</dbReference>
<dbReference type="GO" id="GO:0046872">
    <property type="term" value="F:metal ion binding"/>
    <property type="evidence" value="ECO:0007669"/>
    <property type="project" value="UniProtKB-KW"/>
</dbReference>
<dbReference type="InterPro" id="IPR050316">
    <property type="entry name" value="Tyrosinase/Hemocyanin"/>
</dbReference>
<feature type="region of interest" description="Disordered" evidence="3">
    <location>
        <begin position="233"/>
        <end position="260"/>
    </location>
</feature>
<proteinExistence type="predicted"/>
<dbReference type="PANTHER" id="PTHR11474">
    <property type="entry name" value="TYROSINASE FAMILY MEMBER"/>
    <property type="match status" value="1"/>
</dbReference>
<dbReference type="PRINTS" id="PR00092">
    <property type="entry name" value="TYROSINASE"/>
</dbReference>
<keyword evidence="6" id="KW-1185">Reference proteome</keyword>
<dbReference type="AlphaFoldDB" id="A0A137P762"/>
<keyword evidence="2" id="KW-0186">Copper</keyword>
<feature type="domain" description="Tyrosinase copper-binding" evidence="4">
    <location>
        <begin position="208"/>
        <end position="219"/>
    </location>
</feature>
<dbReference type="PROSITE" id="PS00498">
    <property type="entry name" value="TYROSINASE_2"/>
    <property type="match status" value="1"/>
</dbReference>
<dbReference type="EMBL" id="KQ964491">
    <property type="protein sequence ID" value="KXN70853.1"/>
    <property type="molecule type" value="Genomic_DNA"/>
</dbReference>
<feature type="non-terminal residue" evidence="5">
    <location>
        <position position="293"/>
    </location>
</feature>
<evidence type="ECO:0000313" key="6">
    <source>
        <dbReference type="Proteomes" id="UP000070444"/>
    </source>
</evidence>
<evidence type="ECO:0000256" key="3">
    <source>
        <dbReference type="SAM" id="MobiDB-lite"/>
    </source>
</evidence>
<accession>A0A137P762</accession>
<dbReference type="SUPFAM" id="SSF48056">
    <property type="entry name" value="Di-copper centre-containing domain"/>
    <property type="match status" value="1"/>
</dbReference>
<dbReference type="Pfam" id="PF00264">
    <property type="entry name" value="Tyrosinase"/>
    <property type="match status" value="1"/>
</dbReference>
<evidence type="ECO:0000313" key="5">
    <source>
        <dbReference type="EMBL" id="KXN70853.1"/>
    </source>
</evidence>
<keyword evidence="1" id="KW-0479">Metal-binding</keyword>
<dbReference type="OrthoDB" id="6132182at2759"/>
<dbReference type="PANTHER" id="PTHR11474:SF126">
    <property type="entry name" value="TYROSINASE-LIKE PROTEIN TYR-1-RELATED"/>
    <property type="match status" value="1"/>
</dbReference>
<dbReference type="GO" id="GO:0016491">
    <property type="term" value="F:oxidoreductase activity"/>
    <property type="evidence" value="ECO:0007669"/>
    <property type="project" value="InterPro"/>
</dbReference>
<protein>
    <submittedName>
        <fullName evidence="5">Di-copper centre-containing protein</fullName>
    </submittedName>
</protein>
<dbReference type="STRING" id="796925.A0A137P762"/>